<feature type="region of interest" description="Disordered" evidence="1">
    <location>
        <begin position="190"/>
        <end position="386"/>
    </location>
</feature>
<feature type="compositionally biased region" description="Basic residues" evidence="1">
    <location>
        <begin position="290"/>
        <end position="308"/>
    </location>
</feature>
<dbReference type="OrthoDB" id="2402960at2759"/>
<feature type="compositionally biased region" description="Gly residues" evidence="1">
    <location>
        <begin position="250"/>
        <end position="265"/>
    </location>
</feature>
<evidence type="ECO:0000313" key="3">
    <source>
        <dbReference type="Proteomes" id="UP000654913"/>
    </source>
</evidence>
<reference evidence="2" key="2">
    <citation type="submission" date="2021-02" db="EMBL/GenBank/DDBJ databases">
        <title>Aspergillus puulaauensis MK2 genome sequence.</title>
        <authorList>
            <person name="Futagami T."/>
            <person name="Mori K."/>
            <person name="Kadooka C."/>
            <person name="Tanaka T."/>
        </authorList>
    </citation>
    <scope>NUCLEOTIDE SEQUENCE</scope>
    <source>
        <strain evidence="2">MK2</strain>
    </source>
</reference>
<evidence type="ECO:0000313" key="2">
    <source>
        <dbReference type="EMBL" id="BCS20909.1"/>
    </source>
</evidence>
<name>A0A7R7XHU1_9EURO</name>
<sequence>MADIPGLDEFAQTRGADDLFDDEIIPVEPEDHPPQPEPEVVATDPEAAAASPTVDREPGPTPVYNDSGPRSRGGERRGRGRGRGGRGGRGARESGPKRSEGSKNKPDEGSAEPEARNGEENAAEVPAEKVEEPGQEDAGAAEPPRVPAVRGDRSATGGVKKPKLTEEELSRRIAAARENAAKVAAAHARAEADQASFMEREKVAEKKRREERANRRVMDADRERNRQRKLEALNGREWDADKPEEQLSSRGGGGQFRRGMHGGVSGVSRKGLEGSRWAEESPDDNASQPHGHRGRGRGGRGGRGRGGRRGSQDRTSETPSQEKAAAPTPVISNEADFPSLPGGEKKEPNTTEPNMTEPTSGSDNNSKPLSPISGATWADQVEAYRE</sequence>
<proteinExistence type="predicted"/>
<dbReference type="EMBL" id="AP024444">
    <property type="protein sequence ID" value="BCS20909.1"/>
    <property type="molecule type" value="Genomic_DNA"/>
</dbReference>
<evidence type="ECO:0000256" key="1">
    <source>
        <dbReference type="SAM" id="MobiDB-lite"/>
    </source>
</evidence>
<dbReference type="RefSeq" id="XP_041553103.1">
    <property type="nucleotide sequence ID" value="XM_041700082.1"/>
</dbReference>
<feature type="compositionally biased region" description="Basic and acidic residues" evidence="1">
    <location>
        <begin position="190"/>
        <end position="247"/>
    </location>
</feature>
<feature type="compositionally biased region" description="Basic and acidic residues" evidence="1">
    <location>
        <begin position="90"/>
        <end position="119"/>
    </location>
</feature>
<feature type="region of interest" description="Disordered" evidence="1">
    <location>
        <begin position="1"/>
        <end position="167"/>
    </location>
</feature>
<reference evidence="2" key="1">
    <citation type="submission" date="2021-01" db="EMBL/GenBank/DDBJ databases">
        <authorList>
            <consortium name="Aspergillus puulaauensis MK2 genome sequencing consortium"/>
            <person name="Kazuki M."/>
            <person name="Futagami T."/>
        </authorList>
    </citation>
    <scope>NUCLEOTIDE SEQUENCE</scope>
    <source>
        <strain evidence="2">MK2</strain>
    </source>
</reference>
<gene>
    <name evidence="2" type="ORF">APUU_21341A</name>
</gene>
<keyword evidence="3" id="KW-1185">Reference proteome</keyword>
<dbReference type="AlphaFoldDB" id="A0A7R7XHU1"/>
<dbReference type="Proteomes" id="UP000654913">
    <property type="component" value="Chromosome 2"/>
</dbReference>
<dbReference type="GeneID" id="64970914"/>
<feature type="compositionally biased region" description="Low complexity" evidence="1">
    <location>
        <begin position="350"/>
        <end position="359"/>
    </location>
</feature>
<accession>A0A7R7XHU1</accession>
<organism evidence="2 3">
    <name type="scientific">Aspergillus puulaauensis</name>
    <dbReference type="NCBI Taxonomy" id="1220207"/>
    <lineage>
        <taxon>Eukaryota</taxon>
        <taxon>Fungi</taxon>
        <taxon>Dikarya</taxon>
        <taxon>Ascomycota</taxon>
        <taxon>Pezizomycotina</taxon>
        <taxon>Eurotiomycetes</taxon>
        <taxon>Eurotiomycetidae</taxon>
        <taxon>Eurotiales</taxon>
        <taxon>Aspergillaceae</taxon>
        <taxon>Aspergillus</taxon>
    </lineage>
</organism>
<dbReference type="KEGG" id="apuu:APUU_21341A"/>
<feature type="compositionally biased region" description="Basic and acidic residues" evidence="1">
    <location>
        <begin position="270"/>
        <end position="279"/>
    </location>
</feature>
<protein>
    <submittedName>
        <fullName evidence="2">Uncharacterized protein</fullName>
    </submittedName>
</protein>